<dbReference type="NCBIfam" id="TIGR00187">
    <property type="entry name" value="ribE"/>
    <property type="match status" value="1"/>
</dbReference>
<evidence type="ECO:0000256" key="7">
    <source>
        <dbReference type="ARBA" id="ARBA00022619"/>
    </source>
</evidence>
<evidence type="ECO:0000313" key="13">
    <source>
        <dbReference type="EMBL" id="SNX68383.1"/>
    </source>
</evidence>
<evidence type="ECO:0000313" key="14">
    <source>
        <dbReference type="Proteomes" id="UP000219546"/>
    </source>
</evidence>
<feature type="domain" description="Lumazine-binding" evidence="12">
    <location>
        <begin position="1"/>
        <end position="96"/>
    </location>
</feature>
<dbReference type="PANTHER" id="PTHR21098">
    <property type="entry name" value="RIBOFLAVIN SYNTHASE ALPHA CHAIN"/>
    <property type="match status" value="1"/>
</dbReference>
<comment type="function">
    <text evidence="2">Catalyzes the dismutation of two molecules of 6,7-dimethyl-8-ribityllumazine, resulting in the formation of riboflavin and 5-amino-6-(D-ribitylamino)uracil.</text>
</comment>
<dbReference type="Pfam" id="PF00677">
    <property type="entry name" value="Lum_binding"/>
    <property type="match status" value="2"/>
</dbReference>
<evidence type="ECO:0000256" key="5">
    <source>
        <dbReference type="ARBA" id="ARBA00012827"/>
    </source>
</evidence>
<dbReference type="FunFam" id="2.40.30.20:FF:000004">
    <property type="entry name" value="Riboflavin synthase, alpha subunit"/>
    <property type="match status" value="1"/>
</dbReference>
<evidence type="ECO:0000259" key="12">
    <source>
        <dbReference type="PROSITE" id="PS51177"/>
    </source>
</evidence>
<reference evidence="13 14" key="1">
    <citation type="submission" date="2017-08" db="EMBL/GenBank/DDBJ databases">
        <authorList>
            <person name="de Groot N.N."/>
        </authorList>
    </citation>
    <scope>NUCLEOTIDE SEQUENCE [LARGE SCALE GENOMIC DNA]</scope>
    <source>
        <strain evidence="13 14">JC228</strain>
    </source>
</reference>
<organism evidence="13 14">
    <name type="scientific">Bacillus oleivorans</name>
    <dbReference type="NCBI Taxonomy" id="1448271"/>
    <lineage>
        <taxon>Bacteria</taxon>
        <taxon>Bacillati</taxon>
        <taxon>Bacillota</taxon>
        <taxon>Bacilli</taxon>
        <taxon>Bacillales</taxon>
        <taxon>Bacillaceae</taxon>
        <taxon>Bacillus</taxon>
    </lineage>
</organism>
<dbReference type="CDD" id="cd00402">
    <property type="entry name" value="Riboflavin_synthase_like"/>
    <property type="match status" value="1"/>
</dbReference>
<evidence type="ECO:0000256" key="4">
    <source>
        <dbReference type="ARBA" id="ARBA00011233"/>
    </source>
</evidence>
<dbReference type="SUPFAM" id="SSF63380">
    <property type="entry name" value="Riboflavin synthase domain-like"/>
    <property type="match status" value="2"/>
</dbReference>
<evidence type="ECO:0000256" key="10">
    <source>
        <dbReference type="NCBIfam" id="TIGR00187"/>
    </source>
</evidence>
<dbReference type="Proteomes" id="UP000219546">
    <property type="component" value="Unassembled WGS sequence"/>
</dbReference>
<dbReference type="NCBIfam" id="NF006767">
    <property type="entry name" value="PRK09289.1"/>
    <property type="match status" value="1"/>
</dbReference>
<dbReference type="PIRSF" id="PIRSF000498">
    <property type="entry name" value="Riboflavin_syn_A"/>
    <property type="match status" value="1"/>
</dbReference>
<dbReference type="InterPro" id="IPR026017">
    <property type="entry name" value="Lumazine-bd_dom"/>
</dbReference>
<dbReference type="EC" id="2.5.1.9" evidence="5 10"/>
<dbReference type="PROSITE" id="PS51177">
    <property type="entry name" value="LUMAZINE_BIND"/>
    <property type="match status" value="2"/>
</dbReference>
<keyword evidence="14" id="KW-1185">Reference proteome</keyword>
<proteinExistence type="predicted"/>
<comment type="subunit">
    <text evidence="4">Homotrimer.</text>
</comment>
<dbReference type="RefSeq" id="WP_097157681.1">
    <property type="nucleotide sequence ID" value="NZ_JBEPMQ010000001.1"/>
</dbReference>
<evidence type="ECO:0000256" key="3">
    <source>
        <dbReference type="ARBA" id="ARBA00004887"/>
    </source>
</evidence>
<keyword evidence="8" id="KW-0808">Transferase</keyword>
<accession>A0A285CN07</accession>
<dbReference type="Gene3D" id="2.40.30.20">
    <property type="match status" value="2"/>
</dbReference>
<comment type="catalytic activity">
    <reaction evidence="1">
        <text>2 6,7-dimethyl-8-(1-D-ribityl)lumazine + H(+) = 5-amino-6-(D-ribitylamino)uracil + riboflavin</text>
        <dbReference type="Rhea" id="RHEA:20772"/>
        <dbReference type="ChEBI" id="CHEBI:15378"/>
        <dbReference type="ChEBI" id="CHEBI:15934"/>
        <dbReference type="ChEBI" id="CHEBI:57986"/>
        <dbReference type="ChEBI" id="CHEBI:58201"/>
        <dbReference type="EC" id="2.5.1.9"/>
    </reaction>
</comment>
<sequence length="217" mass="23808">MFTGIVEEIGTIREIKQGKEAMTLTIQAAKTMEDIHLGDSYSINGVCLTVTSYTKELFTVDVMPETFHNTALSKLKVGSLINIERAMAANGRFGGHFVSGHVDGVGTLVGRTERSNAIYLRIKVPEHIEQYLVHRGSITLDGTSLTIFSIENSVITVSLIPHTANETILGRKKVGDLINVEADLLAKYIASLLNNRSQYKENKGLSLSFLNQHGFLS</sequence>
<dbReference type="EMBL" id="OAOP01000002">
    <property type="protein sequence ID" value="SNX68383.1"/>
    <property type="molecule type" value="Genomic_DNA"/>
</dbReference>
<evidence type="ECO:0000256" key="6">
    <source>
        <dbReference type="ARBA" id="ARBA00013950"/>
    </source>
</evidence>
<feature type="repeat" description="Lumazine-binding" evidence="11">
    <location>
        <begin position="97"/>
        <end position="193"/>
    </location>
</feature>
<evidence type="ECO:0000256" key="8">
    <source>
        <dbReference type="ARBA" id="ARBA00022679"/>
    </source>
</evidence>
<dbReference type="GO" id="GO:0004746">
    <property type="term" value="F:riboflavin synthase activity"/>
    <property type="evidence" value="ECO:0007669"/>
    <property type="project" value="UniProtKB-UniRule"/>
</dbReference>
<dbReference type="InterPro" id="IPR023366">
    <property type="entry name" value="ATP_synth_asu-like_sf"/>
</dbReference>
<dbReference type="PANTHER" id="PTHR21098:SF12">
    <property type="entry name" value="RIBOFLAVIN SYNTHASE"/>
    <property type="match status" value="1"/>
</dbReference>
<evidence type="ECO:0000256" key="9">
    <source>
        <dbReference type="ARBA" id="ARBA00022737"/>
    </source>
</evidence>
<dbReference type="InterPro" id="IPR001783">
    <property type="entry name" value="Lumazine-bd"/>
</dbReference>
<dbReference type="NCBIfam" id="NF009566">
    <property type="entry name" value="PRK13020.1"/>
    <property type="match status" value="1"/>
</dbReference>
<dbReference type="InterPro" id="IPR017938">
    <property type="entry name" value="Riboflavin_synthase-like_b-brl"/>
</dbReference>
<feature type="domain" description="Lumazine-binding" evidence="12">
    <location>
        <begin position="97"/>
        <end position="193"/>
    </location>
</feature>
<evidence type="ECO:0000256" key="2">
    <source>
        <dbReference type="ARBA" id="ARBA00002803"/>
    </source>
</evidence>
<gene>
    <name evidence="13" type="ORF">SAMN05877753_102501</name>
</gene>
<dbReference type="OrthoDB" id="9788537at2"/>
<evidence type="ECO:0000256" key="1">
    <source>
        <dbReference type="ARBA" id="ARBA00000968"/>
    </source>
</evidence>
<keyword evidence="9" id="KW-0677">Repeat</keyword>
<dbReference type="GO" id="GO:0009231">
    <property type="term" value="P:riboflavin biosynthetic process"/>
    <property type="evidence" value="ECO:0007669"/>
    <property type="project" value="UniProtKB-KW"/>
</dbReference>
<protein>
    <recommendedName>
        <fullName evidence="6 10">Riboflavin synthase</fullName>
        <ecNumber evidence="5 10">2.5.1.9</ecNumber>
    </recommendedName>
</protein>
<name>A0A285CN07_9BACI</name>
<dbReference type="FunFam" id="2.40.30.20:FF:000003">
    <property type="entry name" value="Riboflavin synthase, alpha subunit"/>
    <property type="match status" value="1"/>
</dbReference>
<keyword evidence="7" id="KW-0686">Riboflavin biosynthesis</keyword>
<evidence type="ECO:0000256" key="11">
    <source>
        <dbReference type="PROSITE-ProRule" id="PRU00524"/>
    </source>
</evidence>
<comment type="pathway">
    <text evidence="3">Cofactor biosynthesis; riboflavin biosynthesis; riboflavin from 2-hydroxy-3-oxobutyl phosphate and 5-amino-6-(D-ribitylamino)uracil: step 2/2.</text>
</comment>
<feature type="repeat" description="Lumazine-binding" evidence="11">
    <location>
        <begin position="1"/>
        <end position="96"/>
    </location>
</feature>
<dbReference type="AlphaFoldDB" id="A0A285CN07"/>